<protein>
    <submittedName>
        <fullName evidence="1">PAP2 superfamily protein</fullName>
    </submittedName>
</protein>
<dbReference type="InterPro" id="IPR052559">
    <property type="entry name" value="V-haloperoxidase"/>
</dbReference>
<evidence type="ECO:0000313" key="1">
    <source>
        <dbReference type="EMBL" id="BAU54524.1"/>
    </source>
</evidence>
<name>A0A0X8X2H2_9SPHI</name>
<dbReference type="SUPFAM" id="SSF48317">
    <property type="entry name" value="Acid phosphatase/Vanadium-dependent haloperoxidase"/>
    <property type="match status" value="1"/>
</dbReference>
<keyword evidence="2" id="KW-1185">Reference proteome</keyword>
<dbReference type="PANTHER" id="PTHR34599:SF1">
    <property type="entry name" value="PHOSPHATIDIC ACID PHOSPHATASE TYPE 2_HALOPEROXIDASE DOMAIN-CONTAINING PROTEIN"/>
    <property type="match status" value="1"/>
</dbReference>
<dbReference type="EMBL" id="AP017313">
    <property type="protein sequence ID" value="BAU54524.1"/>
    <property type="molecule type" value="Genomic_DNA"/>
</dbReference>
<dbReference type="Proteomes" id="UP000218263">
    <property type="component" value="Chromosome"/>
</dbReference>
<dbReference type="CDD" id="cd03398">
    <property type="entry name" value="PAP2_haloperoxidase"/>
    <property type="match status" value="1"/>
</dbReference>
<dbReference type="AlphaFoldDB" id="A0A0X8X2H2"/>
<dbReference type="RefSeq" id="WP_096352494.1">
    <property type="nucleotide sequence ID" value="NZ_AP017313.1"/>
</dbReference>
<proteinExistence type="predicted"/>
<gene>
    <name evidence="1" type="ORF">MgSA37_02700</name>
</gene>
<dbReference type="PANTHER" id="PTHR34599">
    <property type="entry name" value="PEROXIDASE-RELATED"/>
    <property type="match status" value="1"/>
</dbReference>
<dbReference type="InterPro" id="IPR036938">
    <property type="entry name" value="PAP2/HPO_sf"/>
</dbReference>
<dbReference type="OrthoDB" id="7793240at2"/>
<reference evidence="1 2" key="1">
    <citation type="submission" date="2015-12" db="EMBL/GenBank/DDBJ databases">
        <title>Genome sequence of Mucilaginibacter gotjawali.</title>
        <authorList>
            <person name="Lee J.S."/>
            <person name="Lee K.C."/>
            <person name="Kim K.K."/>
            <person name="Lee B.W."/>
        </authorList>
    </citation>
    <scope>NUCLEOTIDE SEQUENCE [LARGE SCALE GENOMIC DNA]</scope>
    <source>
        <strain evidence="1 2">SA3-7</strain>
    </source>
</reference>
<dbReference type="Gene3D" id="1.10.606.20">
    <property type="match status" value="1"/>
</dbReference>
<organism evidence="1 2">
    <name type="scientific">Mucilaginibacter gotjawali</name>
    <dbReference type="NCBI Taxonomy" id="1550579"/>
    <lineage>
        <taxon>Bacteria</taxon>
        <taxon>Pseudomonadati</taxon>
        <taxon>Bacteroidota</taxon>
        <taxon>Sphingobacteriia</taxon>
        <taxon>Sphingobacteriales</taxon>
        <taxon>Sphingobacteriaceae</taxon>
        <taxon>Mucilaginibacter</taxon>
    </lineage>
</organism>
<accession>A0A0X8X2H2</accession>
<evidence type="ECO:0000313" key="2">
    <source>
        <dbReference type="Proteomes" id="UP000218263"/>
    </source>
</evidence>
<dbReference type="KEGG" id="mgot:MgSA37_02700"/>
<sequence length="416" mass="44223">MKRTSLFTIIPALILSGIHPVYALKKKTLSGDVVIQWNQVSLKAAKIAKQNTNEASRTVAIEAIAVYDAVNSIKGIGKPYHYFVKPGGGASAVAAAAQAAHDVLVNYFPAQKAQLDSVLTVSLQGATDGPVDKGQKVGAAAAADIIALRANDGAAPNVTYPGPAKPGIGEYRPTPSGFLPGINQQWGKIKPFLLTSGDQFRPAAPPAPGTDDFKKALAEVADIGSAKSTTRTVDQTHIAQFYKQDAELTVNEAARILAKQHGSSLEESALVFLLTDLAEADARIALFDAKYNYLFWRPVTALNADADGLVTNNYATWLPLLTTPPHPSYPCGHCGTVAAGFEVLKKFYGDKNTIELHTTTAGEPSRVIGSLTEGEQENDLSRLYGGIHYRFDIDAAQQLGLKIAAYVLANGPKANK</sequence>